<gene>
    <name evidence="1" type="ORF">LCGC14_1115620</name>
</gene>
<accession>A0A0F9MTF1</accession>
<sequence length="71" mass="8215">MRYNIDIMKIPNFLVQEADTFSKETRIPFRDALEILFYAYLADEDRLACTQETETVAVNGVEWLQANNAVV</sequence>
<proteinExistence type="predicted"/>
<reference evidence="1" key="1">
    <citation type="journal article" date="2015" name="Nature">
        <title>Complex archaea that bridge the gap between prokaryotes and eukaryotes.</title>
        <authorList>
            <person name="Spang A."/>
            <person name="Saw J.H."/>
            <person name="Jorgensen S.L."/>
            <person name="Zaremba-Niedzwiedzka K."/>
            <person name="Martijn J."/>
            <person name="Lind A.E."/>
            <person name="van Eijk R."/>
            <person name="Schleper C."/>
            <person name="Guy L."/>
            <person name="Ettema T.J."/>
        </authorList>
    </citation>
    <scope>NUCLEOTIDE SEQUENCE</scope>
</reference>
<dbReference type="EMBL" id="LAZR01005126">
    <property type="protein sequence ID" value="KKN02652.1"/>
    <property type="molecule type" value="Genomic_DNA"/>
</dbReference>
<name>A0A0F9MTF1_9ZZZZ</name>
<organism evidence="1">
    <name type="scientific">marine sediment metagenome</name>
    <dbReference type="NCBI Taxonomy" id="412755"/>
    <lineage>
        <taxon>unclassified sequences</taxon>
        <taxon>metagenomes</taxon>
        <taxon>ecological metagenomes</taxon>
    </lineage>
</organism>
<comment type="caution">
    <text evidence="1">The sequence shown here is derived from an EMBL/GenBank/DDBJ whole genome shotgun (WGS) entry which is preliminary data.</text>
</comment>
<evidence type="ECO:0000313" key="1">
    <source>
        <dbReference type="EMBL" id="KKN02652.1"/>
    </source>
</evidence>
<protein>
    <submittedName>
        <fullName evidence="1">Uncharacterized protein</fullName>
    </submittedName>
</protein>
<dbReference type="AlphaFoldDB" id="A0A0F9MTF1"/>